<organism evidence="3 4">
    <name type="scientific">Monosporascus cannonballus</name>
    <dbReference type="NCBI Taxonomy" id="155416"/>
    <lineage>
        <taxon>Eukaryota</taxon>
        <taxon>Fungi</taxon>
        <taxon>Dikarya</taxon>
        <taxon>Ascomycota</taxon>
        <taxon>Pezizomycotina</taxon>
        <taxon>Sordariomycetes</taxon>
        <taxon>Xylariomycetidae</taxon>
        <taxon>Xylariales</taxon>
        <taxon>Xylariales incertae sedis</taxon>
        <taxon>Monosporascus</taxon>
    </lineage>
</organism>
<keyword evidence="4" id="KW-1185">Reference proteome</keyword>
<name>A0ABY0GYA9_9PEZI</name>
<feature type="domain" description="DUF6594" evidence="2">
    <location>
        <begin position="43"/>
        <end position="259"/>
    </location>
</feature>
<sequence>MAETFGVAEAFRLTASTIHIFDVLRGAFDDLGIVRKRNPRSHIVLNFRTVQRERIYGLQREILDKVDSIKDAMKPKPDMVSGSRLQSMNDELDQLLHKYGKPQDQKDGTTSGVAEVRSANALRDYETFSQEPIANPEHKGKRMLGIFPVFGPLRTIIQIISEPSERHPIDCHFRELNREIRLEKEREEAFLNRLMMGTFGGLALIIPMLIMALLPGLKTSLITSSVATVLFASGVAEYADNAAGKDVLAAVAAYAAVLVVFVGASMAPIS</sequence>
<dbReference type="InterPro" id="IPR046529">
    <property type="entry name" value="DUF6594"/>
</dbReference>
<feature type="transmembrane region" description="Helical" evidence="1">
    <location>
        <begin position="194"/>
        <end position="214"/>
    </location>
</feature>
<evidence type="ECO:0000259" key="2">
    <source>
        <dbReference type="Pfam" id="PF20237"/>
    </source>
</evidence>
<feature type="transmembrane region" description="Helical" evidence="1">
    <location>
        <begin position="247"/>
        <end position="269"/>
    </location>
</feature>
<comment type="caution">
    <text evidence="3">The sequence shown here is derived from an EMBL/GenBank/DDBJ whole genome shotgun (WGS) entry which is preliminary data.</text>
</comment>
<reference evidence="3 4" key="1">
    <citation type="submission" date="2018-06" db="EMBL/GenBank/DDBJ databases">
        <title>Complete Genomes of Monosporascus.</title>
        <authorList>
            <person name="Robinson A.J."/>
            <person name="Natvig D.O."/>
        </authorList>
    </citation>
    <scope>NUCLEOTIDE SEQUENCE [LARGE SCALE GENOMIC DNA]</scope>
    <source>
        <strain evidence="3 4">CBS 609.92</strain>
    </source>
</reference>
<accession>A0ABY0GYA9</accession>
<keyword evidence="1" id="KW-0472">Membrane</keyword>
<protein>
    <recommendedName>
        <fullName evidence="2">DUF6594 domain-containing protein</fullName>
    </recommendedName>
</protein>
<gene>
    <name evidence="3" type="ORF">DL762_007751</name>
</gene>
<dbReference type="EMBL" id="QJNS01000296">
    <property type="protein sequence ID" value="RYO80264.1"/>
    <property type="molecule type" value="Genomic_DNA"/>
</dbReference>
<dbReference type="Proteomes" id="UP000294003">
    <property type="component" value="Unassembled WGS sequence"/>
</dbReference>
<evidence type="ECO:0000313" key="3">
    <source>
        <dbReference type="EMBL" id="RYO80264.1"/>
    </source>
</evidence>
<keyword evidence="1" id="KW-0812">Transmembrane</keyword>
<proteinExistence type="predicted"/>
<evidence type="ECO:0000256" key="1">
    <source>
        <dbReference type="SAM" id="Phobius"/>
    </source>
</evidence>
<keyword evidence="1" id="KW-1133">Transmembrane helix</keyword>
<evidence type="ECO:0000313" key="4">
    <source>
        <dbReference type="Proteomes" id="UP000294003"/>
    </source>
</evidence>
<dbReference type="Pfam" id="PF20237">
    <property type="entry name" value="DUF6594"/>
    <property type="match status" value="1"/>
</dbReference>